<feature type="region of interest" description="Disordered" evidence="2">
    <location>
        <begin position="147"/>
        <end position="168"/>
    </location>
</feature>
<feature type="compositionally biased region" description="Basic and acidic residues" evidence="2">
    <location>
        <begin position="159"/>
        <end position="168"/>
    </location>
</feature>
<dbReference type="GO" id="GO:0044780">
    <property type="term" value="P:bacterial-type flagellum assembly"/>
    <property type="evidence" value="ECO:0007669"/>
    <property type="project" value="InterPro"/>
</dbReference>
<gene>
    <name evidence="3" type="ORF">SAMN02745885_02058</name>
</gene>
<evidence type="ECO:0000313" key="4">
    <source>
        <dbReference type="Proteomes" id="UP000189933"/>
    </source>
</evidence>
<proteinExistence type="predicted"/>
<dbReference type="Proteomes" id="UP000189933">
    <property type="component" value="Unassembled WGS sequence"/>
</dbReference>
<name>A0A1T4REF7_9FIRM</name>
<dbReference type="EMBL" id="FUXM01000029">
    <property type="protein sequence ID" value="SKA14186.1"/>
    <property type="molecule type" value="Genomic_DNA"/>
</dbReference>
<evidence type="ECO:0000313" key="3">
    <source>
        <dbReference type="EMBL" id="SKA14186.1"/>
    </source>
</evidence>
<evidence type="ECO:0000256" key="2">
    <source>
        <dbReference type="SAM" id="MobiDB-lite"/>
    </source>
</evidence>
<reference evidence="4" key="1">
    <citation type="submission" date="2017-02" db="EMBL/GenBank/DDBJ databases">
        <authorList>
            <person name="Varghese N."/>
            <person name="Submissions S."/>
        </authorList>
    </citation>
    <scope>NUCLEOTIDE SEQUENCE [LARGE SCALE GENOMIC DNA]</scope>
    <source>
        <strain evidence="4">DSM 16521</strain>
    </source>
</reference>
<protein>
    <submittedName>
        <fullName evidence="3">FlgN protein</fullName>
    </submittedName>
</protein>
<evidence type="ECO:0000256" key="1">
    <source>
        <dbReference type="ARBA" id="ARBA00022795"/>
    </source>
</evidence>
<sequence length="168" mass="18487">MATAAGVLQELTQVLAGQRDVYGRLLSLAREKQEALVRGDLPVIEQIVAQEEQLVVQVGKLEEARNQLVEALATELGLEDRQLTISKLLELGAGDTSRLQGIAAELTHVLEDLGKVNEQNKQLLQQSLKYLDFTVNLLAGQEDLPVYHGKEGNNPGERPPARLFDKKV</sequence>
<dbReference type="InterPro" id="IPR036679">
    <property type="entry name" value="FlgN-like_sf"/>
</dbReference>
<dbReference type="SUPFAM" id="SSF140566">
    <property type="entry name" value="FlgN-like"/>
    <property type="match status" value="1"/>
</dbReference>
<dbReference type="RefSeq" id="WP_078666082.1">
    <property type="nucleotide sequence ID" value="NZ_FUXM01000029.1"/>
</dbReference>
<keyword evidence="4" id="KW-1185">Reference proteome</keyword>
<accession>A0A1T4REF7</accession>
<dbReference type="OrthoDB" id="2049621at2"/>
<keyword evidence="1" id="KW-1005">Bacterial flagellum biogenesis</keyword>
<dbReference type="AlphaFoldDB" id="A0A1T4REF7"/>
<dbReference type="Gene3D" id="1.20.58.300">
    <property type="entry name" value="FlgN-like"/>
    <property type="match status" value="1"/>
</dbReference>
<organism evidence="3 4">
    <name type="scientific">Carboxydocella sporoproducens DSM 16521</name>
    <dbReference type="NCBI Taxonomy" id="1121270"/>
    <lineage>
        <taxon>Bacteria</taxon>
        <taxon>Bacillati</taxon>
        <taxon>Bacillota</taxon>
        <taxon>Clostridia</taxon>
        <taxon>Eubacteriales</taxon>
        <taxon>Clostridiales Family XVI. Incertae Sedis</taxon>
        <taxon>Carboxydocella</taxon>
    </lineage>
</organism>
<dbReference type="Pfam" id="PF05130">
    <property type="entry name" value="FlgN"/>
    <property type="match status" value="1"/>
</dbReference>
<dbReference type="InterPro" id="IPR007809">
    <property type="entry name" value="FlgN-like"/>
</dbReference>